<name>A0A5B6UDG1_9ROSI</name>
<accession>A0A5B6UDG1</accession>
<dbReference type="AlphaFoldDB" id="A0A5B6UDG1"/>
<organism evidence="1 2">
    <name type="scientific">Gossypium australe</name>
    <dbReference type="NCBI Taxonomy" id="47621"/>
    <lineage>
        <taxon>Eukaryota</taxon>
        <taxon>Viridiplantae</taxon>
        <taxon>Streptophyta</taxon>
        <taxon>Embryophyta</taxon>
        <taxon>Tracheophyta</taxon>
        <taxon>Spermatophyta</taxon>
        <taxon>Magnoliopsida</taxon>
        <taxon>eudicotyledons</taxon>
        <taxon>Gunneridae</taxon>
        <taxon>Pentapetalae</taxon>
        <taxon>rosids</taxon>
        <taxon>malvids</taxon>
        <taxon>Malvales</taxon>
        <taxon>Malvaceae</taxon>
        <taxon>Malvoideae</taxon>
        <taxon>Gossypium</taxon>
    </lineage>
</organism>
<comment type="caution">
    <text evidence="1">The sequence shown here is derived from an EMBL/GenBank/DDBJ whole genome shotgun (WGS) entry which is preliminary data.</text>
</comment>
<gene>
    <name evidence="1" type="ORF">EPI10_034335</name>
</gene>
<keyword evidence="1" id="KW-0695">RNA-directed DNA polymerase</keyword>
<protein>
    <submittedName>
        <fullName evidence="1">RNA-directed DNA polymerase (Reverse transcriptase), Ribonuclease H</fullName>
    </submittedName>
</protein>
<evidence type="ECO:0000313" key="1">
    <source>
        <dbReference type="EMBL" id="KAA3451775.1"/>
    </source>
</evidence>
<dbReference type="EMBL" id="SMMG02000065">
    <property type="protein sequence ID" value="KAA3451775.1"/>
    <property type="molecule type" value="Genomic_DNA"/>
</dbReference>
<sequence>MMLNWEGPYVVKKTFSRGALILTEMGCRDLPNPMNSDLVKRKKKGEAKAKTCKGRLETKGVLS</sequence>
<reference evidence="1" key="1">
    <citation type="submission" date="2019-08" db="EMBL/GenBank/DDBJ databases">
        <authorList>
            <person name="Liu F."/>
        </authorList>
    </citation>
    <scope>NUCLEOTIDE SEQUENCE [LARGE SCALE GENOMIC DNA]</scope>
    <source>
        <strain evidence="1">PA1801</strain>
        <tissue evidence="1">Leaf</tissue>
    </source>
</reference>
<dbReference type="OrthoDB" id="786061at2759"/>
<keyword evidence="2" id="KW-1185">Reference proteome</keyword>
<dbReference type="Proteomes" id="UP000325315">
    <property type="component" value="Unassembled WGS sequence"/>
</dbReference>
<keyword evidence="1" id="KW-0548">Nucleotidyltransferase</keyword>
<evidence type="ECO:0000313" key="2">
    <source>
        <dbReference type="Proteomes" id="UP000325315"/>
    </source>
</evidence>
<keyword evidence="1" id="KW-0808">Transferase</keyword>
<dbReference type="GO" id="GO:0003964">
    <property type="term" value="F:RNA-directed DNA polymerase activity"/>
    <property type="evidence" value="ECO:0007669"/>
    <property type="project" value="UniProtKB-KW"/>
</dbReference>
<proteinExistence type="predicted"/>